<dbReference type="OrthoDB" id="408631at2759"/>
<reference evidence="1 2" key="1">
    <citation type="journal article" date="2011" name="PLoS Genet.">
        <title>Genomic analysis of the necrotrophic fungal pathogens Sclerotinia sclerotiorum and Botrytis cinerea.</title>
        <authorList>
            <person name="Amselem J."/>
            <person name="Cuomo C.A."/>
            <person name="van Kan J.A."/>
            <person name="Viaud M."/>
            <person name="Benito E.P."/>
            <person name="Couloux A."/>
            <person name="Coutinho P.M."/>
            <person name="de Vries R.P."/>
            <person name="Dyer P.S."/>
            <person name="Fillinger S."/>
            <person name="Fournier E."/>
            <person name="Gout L."/>
            <person name="Hahn M."/>
            <person name="Kohn L."/>
            <person name="Lapalu N."/>
            <person name="Plummer K.M."/>
            <person name="Pradier J.M."/>
            <person name="Quevillon E."/>
            <person name="Sharon A."/>
            <person name="Simon A."/>
            <person name="ten Have A."/>
            <person name="Tudzynski B."/>
            <person name="Tudzynski P."/>
            <person name="Wincker P."/>
            <person name="Andrew M."/>
            <person name="Anthouard V."/>
            <person name="Beever R.E."/>
            <person name="Beffa R."/>
            <person name="Benoit I."/>
            <person name="Bouzid O."/>
            <person name="Brault B."/>
            <person name="Chen Z."/>
            <person name="Choquer M."/>
            <person name="Collemare J."/>
            <person name="Cotton P."/>
            <person name="Danchin E.G."/>
            <person name="Da Silva C."/>
            <person name="Gautier A."/>
            <person name="Giraud C."/>
            <person name="Giraud T."/>
            <person name="Gonzalez C."/>
            <person name="Grossetete S."/>
            <person name="Guldener U."/>
            <person name="Henrissat B."/>
            <person name="Howlett B.J."/>
            <person name="Kodira C."/>
            <person name="Kretschmer M."/>
            <person name="Lappartient A."/>
            <person name="Leroch M."/>
            <person name="Levis C."/>
            <person name="Mauceli E."/>
            <person name="Neuveglise C."/>
            <person name="Oeser B."/>
            <person name="Pearson M."/>
            <person name="Poulain J."/>
            <person name="Poussereau N."/>
            <person name="Quesneville H."/>
            <person name="Rascle C."/>
            <person name="Schumacher J."/>
            <person name="Segurens B."/>
            <person name="Sexton A."/>
            <person name="Silva E."/>
            <person name="Sirven C."/>
            <person name="Soanes D.M."/>
            <person name="Talbot N.J."/>
            <person name="Templeton M."/>
            <person name="Yandava C."/>
            <person name="Yarden O."/>
            <person name="Zeng Q."/>
            <person name="Rollins J.A."/>
            <person name="Lebrun M.H."/>
            <person name="Dickman M."/>
        </authorList>
    </citation>
    <scope>NUCLEOTIDE SEQUENCE [LARGE SCALE GENOMIC DNA]</scope>
    <source>
        <strain evidence="1 2">B05.10</strain>
    </source>
</reference>
<name>A0A384JPQ0_BOTFB</name>
<reference evidence="1 2" key="3">
    <citation type="journal article" date="2017" name="Mol. Plant Pathol.">
        <title>A gapless genome sequence of the fungus Botrytis cinerea.</title>
        <authorList>
            <person name="Van Kan J.A."/>
            <person name="Stassen J.H."/>
            <person name="Mosbach A."/>
            <person name="Van Der Lee T.A."/>
            <person name="Faino L."/>
            <person name="Farmer A.D."/>
            <person name="Papasotiriou D.G."/>
            <person name="Zhou S."/>
            <person name="Seidl M.F."/>
            <person name="Cottam E."/>
            <person name="Edel D."/>
            <person name="Hahn M."/>
            <person name="Schwartz D.C."/>
            <person name="Dietrich R.A."/>
            <person name="Widdison S."/>
            <person name="Scalliet G."/>
        </authorList>
    </citation>
    <scope>NUCLEOTIDE SEQUENCE [LARGE SCALE GENOMIC DNA]</scope>
    <source>
        <strain evidence="1 2">B05.10</strain>
    </source>
</reference>
<dbReference type="SUPFAM" id="SSF53474">
    <property type="entry name" value="alpha/beta-Hydrolases"/>
    <property type="match status" value="1"/>
</dbReference>
<keyword evidence="2" id="KW-1185">Reference proteome</keyword>
<gene>
    <name evidence="1" type="ORF">BCIN_08g02470</name>
</gene>
<dbReference type="Gene3D" id="3.40.50.1820">
    <property type="entry name" value="alpha/beta hydrolase"/>
    <property type="match status" value="1"/>
</dbReference>
<dbReference type="Proteomes" id="UP000001798">
    <property type="component" value="Chromosome 8"/>
</dbReference>
<evidence type="ECO:0000313" key="2">
    <source>
        <dbReference type="Proteomes" id="UP000001798"/>
    </source>
</evidence>
<proteinExistence type="predicted"/>
<dbReference type="RefSeq" id="XP_024550284.1">
    <property type="nucleotide sequence ID" value="XM_024694496.1"/>
</dbReference>
<dbReference type="InterPro" id="IPR029058">
    <property type="entry name" value="AB_hydrolase_fold"/>
</dbReference>
<organism evidence="1 2">
    <name type="scientific">Botryotinia fuckeliana (strain B05.10)</name>
    <name type="common">Noble rot fungus</name>
    <name type="synonym">Botrytis cinerea</name>
    <dbReference type="NCBI Taxonomy" id="332648"/>
    <lineage>
        <taxon>Eukaryota</taxon>
        <taxon>Fungi</taxon>
        <taxon>Dikarya</taxon>
        <taxon>Ascomycota</taxon>
        <taxon>Pezizomycotina</taxon>
        <taxon>Leotiomycetes</taxon>
        <taxon>Helotiales</taxon>
        <taxon>Sclerotiniaceae</taxon>
        <taxon>Botrytis</taxon>
    </lineage>
</organism>
<evidence type="ECO:0000313" key="1">
    <source>
        <dbReference type="EMBL" id="ATZ52568.1"/>
    </source>
</evidence>
<accession>A0A384JPQ0</accession>
<protein>
    <submittedName>
        <fullName evidence="1">Uncharacterized protein</fullName>
    </submittedName>
</protein>
<dbReference type="GeneID" id="5432477"/>
<dbReference type="AlphaFoldDB" id="A0A384JPQ0"/>
<reference evidence="1 2" key="2">
    <citation type="journal article" date="2012" name="Eukaryot. Cell">
        <title>Genome update of Botrytis cinerea strains B05.10 and T4.</title>
        <authorList>
            <person name="Staats M."/>
            <person name="van Kan J.A."/>
        </authorList>
    </citation>
    <scope>NUCLEOTIDE SEQUENCE [LARGE SCALE GENOMIC DNA]</scope>
    <source>
        <strain evidence="1 2">B05.10</strain>
    </source>
</reference>
<dbReference type="EMBL" id="CP009812">
    <property type="protein sequence ID" value="ATZ52568.1"/>
    <property type="molecule type" value="Genomic_DNA"/>
</dbReference>
<sequence length="240" mass="27104">MRAVNYTTLNTAVNDVVSLYSYTLQPRVDGDIISDTYEAEFYAGHYNWTGSLVITHELHEKNSDVTSGINSTADVADKILMYFPVITDTIVNEILALYPESDYTSPGLRFSDIEQSFELTSHNLALTNGLHNQTWNAMVALGEAPHGTDQDYYWYSTYALSGDIQTNPVNATTARIMQKYLLSFALTGNPNTLWPNDKIEWPLYNTSTNGVEIVFNTTMYLQADSLANAKSRFWNKALWY</sequence>
<dbReference type="VEuPathDB" id="FungiDB:Bcin08g02470"/>